<dbReference type="HOGENOM" id="CLU_2087064_0_0_1"/>
<proteinExistence type="predicted"/>
<dbReference type="OrthoDB" id="5860136at2759"/>
<evidence type="ECO:0008006" key="3">
    <source>
        <dbReference type="Google" id="ProtNLM"/>
    </source>
</evidence>
<accession>E3NKF3</accession>
<gene>
    <name evidence="1" type="ORF">CRE_22714</name>
</gene>
<name>E3NKF3_CAERE</name>
<sequence length="117" mass="13674">MTDHILSVQRLLEVGQGYQIPIAMIFIDFRKVSDAIKPTDLWETLKTQGFKEQEYLAGFDCRNGLLVVENIYKQLYRTFKSGASKNFPYFFIYVLSAAEIVNFRLEFTLKTLLRYSV</sequence>
<dbReference type="AlphaFoldDB" id="E3NKF3"/>
<dbReference type="InParanoid" id="E3NKF3"/>
<organism evidence="2">
    <name type="scientific">Caenorhabditis remanei</name>
    <name type="common">Caenorhabditis vulgaris</name>
    <dbReference type="NCBI Taxonomy" id="31234"/>
    <lineage>
        <taxon>Eukaryota</taxon>
        <taxon>Metazoa</taxon>
        <taxon>Ecdysozoa</taxon>
        <taxon>Nematoda</taxon>
        <taxon>Chromadorea</taxon>
        <taxon>Rhabditida</taxon>
        <taxon>Rhabditina</taxon>
        <taxon>Rhabditomorpha</taxon>
        <taxon>Rhabditoidea</taxon>
        <taxon>Rhabditidae</taxon>
        <taxon>Peloderinae</taxon>
        <taxon>Caenorhabditis</taxon>
    </lineage>
</organism>
<dbReference type="EMBL" id="DS268798">
    <property type="protein sequence ID" value="EFP02132.1"/>
    <property type="molecule type" value="Genomic_DNA"/>
</dbReference>
<keyword evidence="2" id="KW-1185">Reference proteome</keyword>
<dbReference type="eggNOG" id="KOG1075">
    <property type="taxonomic scope" value="Eukaryota"/>
</dbReference>
<dbReference type="STRING" id="31234.E3NKF3"/>
<evidence type="ECO:0000313" key="2">
    <source>
        <dbReference type="Proteomes" id="UP000008281"/>
    </source>
</evidence>
<reference evidence="1" key="1">
    <citation type="submission" date="2007-07" db="EMBL/GenBank/DDBJ databases">
        <title>PCAP assembly of the Caenorhabditis remanei genome.</title>
        <authorList>
            <consortium name="The Caenorhabditis remanei Sequencing Consortium"/>
            <person name="Wilson R.K."/>
        </authorList>
    </citation>
    <scope>NUCLEOTIDE SEQUENCE [LARGE SCALE GENOMIC DNA]</scope>
    <source>
        <strain evidence="1">PB4641</strain>
    </source>
</reference>
<dbReference type="Proteomes" id="UP000008281">
    <property type="component" value="Unassembled WGS sequence"/>
</dbReference>
<protein>
    <recommendedName>
        <fullName evidence="3">Reverse transcriptase domain-containing protein</fullName>
    </recommendedName>
</protein>
<evidence type="ECO:0000313" key="1">
    <source>
        <dbReference type="EMBL" id="EFP02132.1"/>
    </source>
</evidence>